<organism evidence="1 2">
    <name type="scientific">Phaseolus angularis</name>
    <name type="common">Azuki bean</name>
    <name type="synonym">Vigna angularis</name>
    <dbReference type="NCBI Taxonomy" id="3914"/>
    <lineage>
        <taxon>Eukaryota</taxon>
        <taxon>Viridiplantae</taxon>
        <taxon>Streptophyta</taxon>
        <taxon>Embryophyta</taxon>
        <taxon>Tracheophyta</taxon>
        <taxon>Spermatophyta</taxon>
        <taxon>Magnoliopsida</taxon>
        <taxon>eudicotyledons</taxon>
        <taxon>Gunneridae</taxon>
        <taxon>Pentapetalae</taxon>
        <taxon>rosids</taxon>
        <taxon>fabids</taxon>
        <taxon>Fabales</taxon>
        <taxon>Fabaceae</taxon>
        <taxon>Papilionoideae</taxon>
        <taxon>50 kb inversion clade</taxon>
        <taxon>NPAAA clade</taxon>
        <taxon>indigoferoid/millettioid clade</taxon>
        <taxon>Phaseoleae</taxon>
        <taxon>Vigna</taxon>
    </lineage>
</organism>
<comment type="caution">
    <text evidence="1">The sequence shown here is derived from an EMBL/GenBank/DDBJ whole genome shotgun (WGS) entry which is preliminary data.</text>
</comment>
<evidence type="ECO:0000313" key="2">
    <source>
        <dbReference type="Proteomes" id="UP000743370"/>
    </source>
</evidence>
<evidence type="ECO:0000313" key="1">
    <source>
        <dbReference type="EMBL" id="KAG2391095.1"/>
    </source>
</evidence>
<protein>
    <submittedName>
        <fullName evidence="1">Uncharacterized protein</fullName>
    </submittedName>
</protein>
<sequence length="53" mass="6092">MFIIEKRCRGMGNVVEANMVASLNRGFRRNERKFYPIIFSVKAKLRNASADDA</sequence>
<gene>
    <name evidence="1" type="ORF">HKW66_Vig0131440</name>
</gene>
<dbReference type="EMBL" id="JABFOF010000007">
    <property type="protein sequence ID" value="KAG2391095.1"/>
    <property type="molecule type" value="Genomic_DNA"/>
</dbReference>
<dbReference type="AlphaFoldDB" id="A0A8T0K5X6"/>
<accession>A0A8T0K5X6</accession>
<proteinExistence type="predicted"/>
<reference evidence="1 2" key="1">
    <citation type="submission" date="2020-05" db="EMBL/GenBank/DDBJ databases">
        <title>Vigna angularis (adzuki bean) Var. LongXiaoDou No. 4 denovo assembly.</title>
        <authorList>
            <person name="Xiang H."/>
        </authorList>
    </citation>
    <scope>NUCLEOTIDE SEQUENCE [LARGE SCALE GENOMIC DNA]</scope>
    <source>
        <tissue evidence="1">Leaf</tissue>
    </source>
</reference>
<dbReference type="Proteomes" id="UP000743370">
    <property type="component" value="Unassembled WGS sequence"/>
</dbReference>
<name>A0A8T0K5X6_PHAAN</name>